<name>A0A8J1UG93_OWEFU</name>
<gene>
    <name evidence="2" type="ORF">OFUS_LOCUS14374</name>
</gene>
<dbReference type="InterPro" id="IPR027417">
    <property type="entry name" value="P-loop_NTPase"/>
</dbReference>
<evidence type="ECO:0000313" key="2">
    <source>
        <dbReference type="EMBL" id="CAH1788928.1"/>
    </source>
</evidence>
<dbReference type="Proteomes" id="UP000749559">
    <property type="component" value="Unassembled WGS sequence"/>
</dbReference>
<dbReference type="InterPro" id="IPR000863">
    <property type="entry name" value="Sulfotransferase_dom"/>
</dbReference>
<dbReference type="EMBL" id="CAIIXF020000007">
    <property type="protein sequence ID" value="CAH1788928.1"/>
    <property type="molecule type" value="Genomic_DNA"/>
</dbReference>
<dbReference type="AlphaFoldDB" id="A0A8J1UG93"/>
<dbReference type="OrthoDB" id="408512at2759"/>
<accession>A0A8J1UG93</accession>
<dbReference type="SUPFAM" id="SSF52540">
    <property type="entry name" value="P-loop containing nucleoside triphosphate hydrolases"/>
    <property type="match status" value="1"/>
</dbReference>
<evidence type="ECO:0000259" key="1">
    <source>
        <dbReference type="Pfam" id="PF00685"/>
    </source>
</evidence>
<sequence length="307" mass="36006">MAGYNKNIIYLTLFGVSGIVLYLVLYFKITQGYNTFGKYEDPYNQTFCSTRRSINPGEKKEKYITVDSLRYKHYITLTEPRSGSTLFVSLLKQHPSVRDHFELLQSHNLKREHVTIHSSNEAFKYVKAKLSKNSQNITTGFKLFCVDVKTWNTSLAEFIDLLDRPAIIILYRQNILEQFVSFKVAMQNQAWNSKMKLKPNSSRLVFDIEQFKAFVLETKKRWSDALKTLKGYNDTYVLKYVDLSSDPFKEVQKVYDFLGFEQYDSKQFKVEFKKQGTLPLSKRISNYASIENEISKLKSFYMLEIEL</sequence>
<comment type="caution">
    <text evidence="2">The sequence shown here is derived from an EMBL/GenBank/DDBJ whole genome shotgun (WGS) entry which is preliminary data.</text>
</comment>
<reference evidence="2" key="1">
    <citation type="submission" date="2022-03" db="EMBL/GenBank/DDBJ databases">
        <authorList>
            <person name="Martin C."/>
        </authorList>
    </citation>
    <scope>NUCLEOTIDE SEQUENCE</scope>
</reference>
<keyword evidence="3" id="KW-1185">Reference proteome</keyword>
<protein>
    <recommendedName>
        <fullName evidence="1">Sulfotransferase domain-containing protein</fullName>
    </recommendedName>
</protein>
<proteinExistence type="predicted"/>
<evidence type="ECO:0000313" key="3">
    <source>
        <dbReference type="Proteomes" id="UP000749559"/>
    </source>
</evidence>
<dbReference type="Gene3D" id="3.40.50.300">
    <property type="entry name" value="P-loop containing nucleotide triphosphate hydrolases"/>
    <property type="match status" value="1"/>
</dbReference>
<dbReference type="Pfam" id="PF00685">
    <property type="entry name" value="Sulfotransfer_1"/>
    <property type="match status" value="1"/>
</dbReference>
<organism evidence="2 3">
    <name type="scientific">Owenia fusiformis</name>
    <name type="common">Polychaete worm</name>
    <dbReference type="NCBI Taxonomy" id="6347"/>
    <lineage>
        <taxon>Eukaryota</taxon>
        <taxon>Metazoa</taxon>
        <taxon>Spiralia</taxon>
        <taxon>Lophotrochozoa</taxon>
        <taxon>Annelida</taxon>
        <taxon>Polychaeta</taxon>
        <taxon>Sedentaria</taxon>
        <taxon>Canalipalpata</taxon>
        <taxon>Sabellida</taxon>
        <taxon>Oweniida</taxon>
        <taxon>Oweniidae</taxon>
        <taxon>Owenia</taxon>
    </lineage>
</organism>
<feature type="domain" description="Sulfotransferase" evidence="1">
    <location>
        <begin position="73"/>
        <end position="282"/>
    </location>
</feature>